<accession>A0AAW2M0H0</accession>
<reference evidence="1" key="2">
    <citation type="journal article" date="2024" name="Plant">
        <title>Genomic evolution and insights into agronomic trait innovations of Sesamum species.</title>
        <authorList>
            <person name="Miao H."/>
            <person name="Wang L."/>
            <person name="Qu L."/>
            <person name="Liu H."/>
            <person name="Sun Y."/>
            <person name="Le M."/>
            <person name="Wang Q."/>
            <person name="Wei S."/>
            <person name="Zheng Y."/>
            <person name="Lin W."/>
            <person name="Duan Y."/>
            <person name="Cao H."/>
            <person name="Xiong S."/>
            <person name="Wang X."/>
            <person name="Wei L."/>
            <person name="Li C."/>
            <person name="Ma Q."/>
            <person name="Ju M."/>
            <person name="Zhao R."/>
            <person name="Li G."/>
            <person name="Mu C."/>
            <person name="Tian Q."/>
            <person name="Mei H."/>
            <person name="Zhang T."/>
            <person name="Gao T."/>
            <person name="Zhang H."/>
        </authorList>
    </citation>
    <scope>NUCLEOTIDE SEQUENCE</scope>
    <source>
        <strain evidence="1">G02</strain>
    </source>
</reference>
<evidence type="ECO:0000313" key="1">
    <source>
        <dbReference type="EMBL" id="KAL0324950.1"/>
    </source>
</evidence>
<name>A0AAW2M0H0_SESRA</name>
<protein>
    <submittedName>
        <fullName evidence="1">Uncharacterized protein</fullName>
    </submittedName>
</protein>
<sequence>MAWHTAHQTEEDSICHPSDIEAWRHFDRTYPNFAEEPRNVRLGLCKDGFASHGQYDRTYLCWSIILTPYNLPPDDTRAFHPQHSRKECYFNCYRQFLLVDHTYRRNKKAFTKDRVKYTVARPRLTGEEIRNWVADFSPAVEQLLTLPSDHGSDNKWMKKTIFWDLPYWATHLIRHNLDVLLIEKNILQYIQHHDGHK</sequence>
<organism evidence="1">
    <name type="scientific">Sesamum radiatum</name>
    <name type="common">Black benniseed</name>
    <dbReference type="NCBI Taxonomy" id="300843"/>
    <lineage>
        <taxon>Eukaryota</taxon>
        <taxon>Viridiplantae</taxon>
        <taxon>Streptophyta</taxon>
        <taxon>Embryophyta</taxon>
        <taxon>Tracheophyta</taxon>
        <taxon>Spermatophyta</taxon>
        <taxon>Magnoliopsida</taxon>
        <taxon>eudicotyledons</taxon>
        <taxon>Gunneridae</taxon>
        <taxon>Pentapetalae</taxon>
        <taxon>asterids</taxon>
        <taxon>lamiids</taxon>
        <taxon>Lamiales</taxon>
        <taxon>Pedaliaceae</taxon>
        <taxon>Sesamum</taxon>
    </lineage>
</organism>
<gene>
    <name evidence="1" type="ORF">Sradi_5064300</name>
</gene>
<dbReference type="PANTHER" id="PTHR10775:SF193">
    <property type="entry name" value="DUF4216 DOMAIN-CONTAINING PROTEIN"/>
    <property type="match status" value="1"/>
</dbReference>
<comment type="caution">
    <text evidence="1">The sequence shown here is derived from an EMBL/GenBank/DDBJ whole genome shotgun (WGS) entry which is preliminary data.</text>
</comment>
<dbReference type="Pfam" id="PF02992">
    <property type="entry name" value="Transposase_21"/>
    <property type="match status" value="1"/>
</dbReference>
<proteinExistence type="predicted"/>
<dbReference type="InterPro" id="IPR004242">
    <property type="entry name" value="Transposase_21"/>
</dbReference>
<reference evidence="1" key="1">
    <citation type="submission" date="2020-06" db="EMBL/GenBank/DDBJ databases">
        <authorList>
            <person name="Li T."/>
            <person name="Hu X."/>
            <person name="Zhang T."/>
            <person name="Song X."/>
            <person name="Zhang H."/>
            <person name="Dai N."/>
            <person name="Sheng W."/>
            <person name="Hou X."/>
            <person name="Wei L."/>
        </authorList>
    </citation>
    <scope>NUCLEOTIDE SEQUENCE</scope>
    <source>
        <strain evidence="1">G02</strain>
        <tissue evidence="1">Leaf</tissue>
    </source>
</reference>
<dbReference type="AlphaFoldDB" id="A0AAW2M0H0"/>
<dbReference type="EMBL" id="JACGWJ010000023">
    <property type="protein sequence ID" value="KAL0324950.1"/>
    <property type="molecule type" value="Genomic_DNA"/>
</dbReference>
<dbReference type="PANTHER" id="PTHR10775">
    <property type="entry name" value="OS08G0208400 PROTEIN"/>
    <property type="match status" value="1"/>
</dbReference>